<dbReference type="EMBL" id="CP069486">
    <property type="protein sequence ID" value="QRO83895.1"/>
    <property type="molecule type" value="Genomic_DNA"/>
</dbReference>
<gene>
    <name evidence="1" type="ORF">BU072_07810</name>
    <name evidence="2" type="ORF">I6J37_06560</name>
</gene>
<keyword evidence="4" id="KW-1185">Reference proteome</keyword>
<reference evidence="1" key="2">
    <citation type="submission" date="2018-03" db="EMBL/GenBank/DDBJ databases">
        <authorList>
            <person name="Keele B.F."/>
        </authorList>
    </citation>
    <scope>NUCLEOTIDE SEQUENCE</scope>
    <source>
        <strain evidence="1">SNUC 2204</strain>
    </source>
</reference>
<proteinExistence type="predicted"/>
<evidence type="ECO:0000313" key="1">
    <source>
        <dbReference type="EMBL" id="PTI29562.1"/>
    </source>
</evidence>
<reference evidence="2 4" key="3">
    <citation type="submission" date="2021-02" db="EMBL/GenBank/DDBJ databases">
        <title>FDA dAtabase for Regulatory Grade micrObial Sequences (FDA-ARGOS): Supporting development and validation of Infectious Disease Dx tests.</title>
        <authorList>
            <person name="Sproer C."/>
            <person name="Gronow S."/>
            <person name="Severitt S."/>
            <person name="Schroder I."/>
            <person name="Tallon L."/>
            <person name="Sadzewicz L."/>
            <person name="Zhao X."/>
            <person name="Boylan J."/>
            <person name="Ott S."/>
            <person name="Bowen H."/>
            <person name="Vavikolanu K."/>
            <person name="Mehta A."/>
            <person name="Aluvathingal J."/>
            <person name="Nadendla S."/>
            <person name="Lowell S."/>
            <person name="Myers T."/>
            <person name="Yan Y."/>
            <person name="Sichtig H."/>
        </authorList>
    </citation>
    <scope>NUCLEOTIDE SEQUENCE [LARGE SCALE GENOMIC DNA]</scope>
    <source>
        <strain evidence="2 4">FDAARGOS_1207</strain>
    </source>
</reference>
<sequence length="98" mass="11648">MKQVEIIRILDDTSFIINAGTNKDIESGYFIDVLKRDKSYNYIAKVEEVYPELSLCKRYGEQRLFYGDIVRVRYPDEYDITTKVIKSNTTKKRRKKRG</sequence>
<accession>A0A2T4PT86</accession>
<evidence type="ECO:0000313" key="4">
    <source>
        <dbReference type="Proteomes" id="UP000627155"/>
    </source>
</evidence>
<dbReference type="RefSeq" id="WP_016912463.1">
    <property type="nucleotide sequence ID" value="NZ_BMDF01000007.1"/>
</dbReference>
<dbReference type="Proteomes" id="UP000241209">
    <property type="component" value="Unassembled WGS sequence"/>
</dbReference>
<organism evidence="1 3">
    <name type="scientific">Mammaliicoccus vitulinus</name>
    <dbReference type="NCBI Taxonomy" id="71237"/>
    <lineage>
        <taxon>Bacteria</taxon>
        <taxon>Bacillati</taxon>
        <taxon>Bacillota</taxon>
        <taxon>Bacilli</taxon>
        <taxon>Bacillales</taxon>
        <taxon>Staphylococcaceae</taxon>
        <taxon>Mammaliicoccus</taxon>
    </lineage>
</organism>
<protein>
    <submittedName>
        <fullName evidence="1">Uncharacterized protein</fullName>
    </submittedName>
</protein>
<dbReference type="EMBL" id="PZFK01000013">
    <property type="protein sequence ID" value="PTI29562.1"/>
    <property type="molecule type" value="Genomic_DNA"/>
</dbReference>
<dbReference type="Proteomes" id="UP000627155">
    <property type="component" value="Chromosome"/>
</dbReference>
<dbReference type="GeneID" id="64117369"/>
<evidence type="ECO:0000313" key="3">
    <source>
        <dbReference type="Proteomes" id="UP000241209"/>
    </source>
</evidence>
<dbReference type="STRING" id="1167632.GCA_000286335_01781"/>
<name>A0A2T4PT86_9STAP</name>
<dbReference type="OrthoDB" id="2398770at2"/>
<dbReference type="AlphaFoldDB" id="A0A2T4PT86"/>
<evidence type="ECO:0000313" key="2">
    <source>
        <dbReference type="EMBL" id="QRO83895.1"/>
    </source>
</evidence>
<reference evidence="1 3" key="1">
    <citation type="journal article" date="2016" name="Front. Microbiol.">
        <title>Comprehensive Phylogenetic Analysis of Bovine Non-aureus Staphylococci Species Based on Whole-Genome Sequencing.</title>
        <authorList>
            <person name="Naushad S."/>
            <person name="Barkema H.W."/>
            <person name="Luby C."/>
            <person name="Condas L.A."/>
            <person name="Nobrega D.B."/>
            <person name="Carson D.A."/>
            <person name="De Buck J."/>
        </authorList>
    </citation>
    <scope>NUCLEOTIDE SEQUENCE [LARGE SCALE GENOMIC DNA]</scope>
    <source>
        <strain evidence="1 3">SNUC 2204</strain>
    </source>
</reference>